<proteinExistence type="predicted"/>
<sequence length="499" mass="54892">MGSILSTTLSDAHEDQSATGPTHNDQAPHAAPSEPQDVPGSTVNNDAESTRRTVHNDSVQKHQPLKRLTSAWAQRPSSPRAPTTSSRNGRSEASDVPIHPRNRYAERPPDFAELAAGNQKLAECLVIDRKTGRLSLDFANPSSVKALTCALLKAHWDLDVDFPLESLCPTVTNRLNYLHEIEDLLHTTGCHGSATILDIGTGFTCIYPLLGCRLRTKWRFVATEIDPAAVSCAIANIARNDLAERIRVVQTSPTAPFFASTTEPDTAITAVMCNPPFYMSAEHRKAASDVKRTLHPTTPGTASEMVTDGGEVAFVQRMMRESVDAAHKIVVFSAMVGFKSSIAALRETANELGIPCFLVRSLHQGRTVRWVVAWSFSPALRDRTCRTLNVPARRELTVSQLRTILTDAGIVVAAEDDDWLEFPVQEPTWTRAYKRRKLHHGVSASNGHGAKETISLWWSLCERPSRQPEMEITAVWIAGPRGSAVFMSFMTFVINQIGK</sequence>
<dbReference type="Proteomes" id="UP000054350">
    <property type="component" value="Unassembled WGS sequence"/>
</dbReference>
<dbReference type="PANTHER" id="PTHR13393:SF0">
    <property type="entry name" value="RNA N6-ADENOSINE-METHYLTRANSFERASE METTL16"/>
    <property type="match status" value="1"/>
</dbReference>
<dbReference type="eggNOG" id="KOG2912">
    <property type="taxonomic scope" value="Eukaryota"/>
</dbReference>
<feature type="compositionally biased region" description="Low complexity" evidence="3">
    <location>
        <begin position="75"/>
        <end position="87"/>
    </location>
</feature>
<dbReference type="AlphaFoldDB" id="A0A0L0SMD3"/>
<evidence type="ECO:0000256" key="2">
    <source>
        <dbReference type="ARBA" id="ARBA00022679"/>
    </source>
</evidence>
<dbReference type="InterPro" id="IPR010286">
    <property type="entry name" value="METTL16/RlmF"/>
</dbReference>
<dbReference type="GO" id="GO:0070475">
    <property type="term" value="P:rRNA base methylation"/>
    <property type="evidence" value="ECO:0007669"/>
    <property type="project" value="TreeGrafter"/>
</dbReference>
<gene>
    <name evidence="4" type="ORF">AMAG_08646</name>
</gene>
<dbReference type="PANTHER" id="PTHR13393">
    <property type="entry name" value="SAM-DEPENDENT METHYLTRANSFERASE"/>
    <property type="match status" value="1"/>
</dbReference>
<reference evidence="4 5" key="1">
    <citation type="submission" date="2009-11" db="EMBL/GenBank/DDBJ databases">
        <title>Annotation of Allomyces macrogynus ATCC 38327.</title>
        <authorList>
            <consortium name="The Broad Institute Genome Sequencing Platform"/>
            <person name="Russ C."/>
            <person name="Cuomo C."/>
            <person name="Burger G."/>
            <person name="Gray M.W."/>
            <person name="Holland P.W.H."/>
            <person name="King N."/>
            <person name="Lang F.B.F."/>
            <person name="Roger A.J."/>
            <person name="Ruiz-Trillo I."/>
            <person name="Young S.K."/>
            <person name="Zeng Q."/>
            <person name="Gargeya S."/>
            <person name="Fitzgerald M."/>
            <person name="Haas B."/>
            <person name="Abouelleil A."/>
            <person name="Alvarado L."/>
            <person name="Arachchi H.M."/>
            <person name="Berlin A."/>
            <person name="Chapman S.B."/>
            <person name="Gearin G."/>
            <person name="Goldberg J."/>
            <person name="Griggs A."/>
            <person name="Gujja S."/>
            <person name="Hansen M."/>
            <person name="Heiman D."/>
            <person name="Howarth C."/>
            <person name="Larimer J."/>
            <person name="Lui A."/>
            <person name="MacDonald P.J.P."/>
            <person name="McCowen C."/>
            <person name="Montmayeur A."/>
            <person name="Murphy C."/>
            <person name="Neiman D."/>
            <person name="Pearson M."/>
            <person name="Priest M."/>
            <person name="Roberts A."/>
            <person name="Saif S."/>
            <person name="Shea T."/>
            <person name="Sisk P."/>
            <person name="Stolte C."/>
            <person name="Sykes S."/>
            <person name="Wortman J."/>
            <person name="Nusbaum C."/>
            <person name="Birren B."/>
        </authorList>
    </citation>
    <scope>NUCLEOTIDE SEQUENCE [LARGE SCALE GENOMIC DNA]</scope>
    <source>
        <strain evidence="4 5">ATCC 38327</strain>
    </source>
</reference>
<keyword evidence="1" id="KW-0489">Methyltransferase</keyword>
<name>A0A0L0SMD3_ALLM3</name>
<organism evidence="4 5">
    <name type="scientific">Allomyces macrogynus (strain ATCC 38327)</name>
    <name type="common">Allomyces javanicus var. macrogynus</name>
    <dbReference type="NCBI Taxonomy" id="578462"/>
    <lineage>
        <taxon>Eukaryota</taxon>
        <taxon>Fungi</taxon>
        <taxon>Fungi incertae sedis</taxon>
        <taxon>Blastocladiomycota</taxon>
        <taxon>Blastocladiomycetes</taxon>
        <taxon>Blastocladiales</taxon>
        <taxon>Blastocladiaceae</taxon>
        <taxon>Allomyces</taxon>
    </lineage>
</organism>
<feature type="compositionally biased region" description="Polar residues" evidence="3">
    <location>
        <begin position="1"/>
        <end position="10"/>
    </location>
</feature>
<evidence type="ECO:0000313" key="5">
    <source>
        <dbReference type="Proteomes" id="UP000054350"/>
    </source>
</evidence>
<keyword evidence="2" id="KW-0808">Transferase</keyword>
<protein>
    <recommendedName>
        <fullName evidence="6">U6 small nuclear RNA (adenine-(43)-N(6))-methyltransferase</fullName>
    </recommendedName>
</protein>
<evidence type="ECO:0008006" key="6">
    <source>
        <dbReference type="Google" id="ProtNLM"/>
    </source>
</evidence>
<dbReference type="InterPro" id="IPR029063">
    <property type="entry name" value="SAM-dependent_MTases_sf"/>
</dbReference>
<dbReference type="Gene3D" id="3.40.50.150">
    <property type="entry name" value="Vaccinia Virus protein VP39"/>
    <property type="match status" value="1"/>
</dbReference>
<accession>A0A0L0SMD3</accession>
<dbReference type="SUPFAM" id="SSF53335">
    <property type="entry name" value="S-adenosyl-L-methionine-dependent methyltransferases"/>
    <property type="match status" value="1"/>
</dbReference>
<evidence type="ECO:0000256" key="3">
    <source>
        <dbReference type="SAM" id="MobiDB-lite"/>
    </source>
</evidence>
<keyword evidence="5" id="KW-1185">Reference proteome</keyword>
<dbReference type="EMBL" id="GG745342">
    <property type="protein sequence ID" value="KNE63530.1"/>
    <property type="molecule type" value="Genomic_DNA"/>
</dbReference>
<dbReference type="GO" id="GO:0005634">
    <property type="term" value="C:nucleus"/>
    <property type="evidence" value="ECO:0007669"/>
    <property type="project" value="TreeGrafter"/>
</dbReference>
<evidence type="ECO:0000313" key="4">
    <source>
        <dbReference type="EMBL" id="KNE63530.1"/>
    </source>
</evidence>
<feature type="region of interest" description="Disordered" evidence="3">
    <location>
        <begin position="1"/>
        <end position="104"/>
    </location>
</feature>
<feature type="compositionally biased region" description="Basic and acidic residues" evidence="3">
    <location>
        <begin position="48"/>
        <end position="60"/>
    </location>
</feature>
<dbReference type="Pfam" id="PF05971">
    <property type="entry name" value="Methyltransf_10"/>
    <property type="match status" value="1"/>
</dbReference>
<dbReference type="STRING" id="578462.A0A0L0SMD3"/>
<dbReference type="GO" id="GO:0008168">
    <property type="term" value="F:methyltransferase activity"/>
    <property type="evidence" value="ECO:0007669"/>
    <property type="project" value="UniProtKB-KW"/>
</dbReference>
<dbReference type="VEuPathDB" id="FungiDB:AMAG_08646"/>
<reference evidence="5" key="2">
    <citation type="submission" date="2009-11" db="EMBL/GenBank/DDBJ databases">
        <title>The Genome Sequence of Allomyces macrogynus strain ATCC 38327.</title>
        <authorList>
            <consortium name="The Broad Institute Genome Sequencing Platform"/>
            <person name="Russ C."/>
            <person name="Cuomo C."/>
            <person name="Shea T."/>
            <person name="Young S.K."/>
            <person name="Zeng Q."/>
            <person name="Koehrsen M."/>
            <person name="Haas B."/>
            <person name="Borodovsky M."/>
            <person name="Guigo R."/>
            <person name="Alvarado L."/>
            <person name="Berlin A."/>
            <person name="Borenstein D."/>
            <person name="Chen Z."/>
            <person name="Engels R."/>
            <person name="Freedman E."/>
            <person name="Gellesch M."/>
            <person name="Goldberg J."/>
            <person name="Griggs A."/>
            <person name="Gujja S."/>
            <person name="Heiman D."/>
            <person name="Hepburn T."/>
            <person name="Howarth C."/>
            <person name="Jen D."/>
            <person name="Larson L."/>
            <person name="Lewis B."/>
            <person name="Mehta T."/>
            <person name="Park D."/>
            <person name="Pearson M."/>
            <person name="Roberts A."/>
            <person name="Saif S."/>
            <person name="Shenoy N."/>
            <person name="Sisk P."/>
            <person name="Stolte C."/>
            <person name="Sykes S."/>
            <person name="Walk T."/>
            <person name="White J."/>
            <person name="Yandava C."/>
            <person name="Burger G."/>
            <person name="Gray M.W."/>
            <person name="Holland P.W.H."/>
            <person name="King N."/>
            <person name="Lang F.B.F."/>
            <person name="Roger A.J."/>
            <person name="Ruiz-Trillo I."/>
            <person name="Lander E."/>
            <person name="Nusbaum C."/>
        </authorList>
    </citation>
    <scope>NUCLEOTIDE SEQUENCE [LARGE SCALE GENOMIC DNA]</scope>
    <source>
        <strain evidence="5">ATCC 38327</strain>
    </source>
</reference>
<dbReference type="CDD" id="cd02440">
    <property type="entry name" value="AdoMet_MTases"/>
    <property type="match status" value="1"/>
</dbReference>
<dbReference type="OrthoDB" id="514248at2759"/>
<evidence type="ECO:0000256" key="1">
    <source>
        <dbReference type="ARBA" id="ARBA00022603"/>
    </source>
</evidence>